<evidence type="ECO:0000259" key="5">
    <source>
        <dbReference type="PROSITE" id="PS51192"/>
    </source>
</evidence>
<dbReference type="SMART" id="SM00490">
    <property type="entry name" value="HELICc"/>
    <property type="match status" value="1"/>
</dbReference>
<dbReference type="EMBL" id="BLLK01000045">
    <property type="protein sequence ID" value="GFH51313.1"/>
    <property type="molecule type" value="Genomic_DNA"/>
</dbReference>
<dbReference type="Pfam" id="PF00271">
    <property type="entry name" value="Helicase_C"/>
    <property type="match status" value="1"/>
</dbReference>
<dbReference type="GO" id="GO:0017025">
    <property type="term" value="F:TBP-class protein binding"/>
    <property type="evidence" value="ECO:0007669"/>
    <property type="project" value="InterPro"/>
</dbReference>
<dbReference type="InterPro" id="IPR000330">
    <property type="entry name" value="SNF2_N"/>
</dbReference>
<evidence type="ECO:0000256" key="2">
    <source>
        <dbReference type="ARBA" id="ARBA00022806"/>
    </source>
</evidence>
<keyword evidence="3" id="KW-0238">DNA-binding</keyword>
<keyword evidence="8" id="KW-1185">Reference proteome</keyword>
<reference evidence="7 8" key="1">
    <citation type="journal article" date="2021" name="Sci. Rep.">
        <title>The genome of the diatom Chaetoceros tenuissimus carries an ancient integrated fragment of an extant virus.</title>
        <authorList>
            <person name="Hongo Y."/>
            <person name="Kimura K."/>
            <person name="Takaki Y."/>
            <person name="Yoshida Y."/>
            <person name="Baba S."/>
            <person name="Kobayashi G."/>
            <person name="Nagasaki K."/>
            <person name="Hano T."/>
            <person name="Tomaru Y."/>
        </authorList>
    </citation>
    <scope>NUCLEOTIDE SEQUENCE [LARGE SCALE GENOMIC DNA]</scope>
    <source>
        <strain evidence="7 8">NIES-3715</strain>
    </source>
</reference>
<dbReference type="GO" id="GO:0016887">
    <property type="term" value="F:ATP hydrolysis activity"/>
    <property type="evidence" value="ECO:0007669"/>
    <property type="project" value="InterPro"/>
</dbReference>
<dbReference type="SUPFAM" id="SSF52540">
    <property type="entry name" value="P-loop containing nucleoside triphosphate hydrolases"/>
    <property type="match status" value="2"/>
</dbReference>
<feature type="domain" description="Helicase ATP-binding" evidence="5">
    <location>
        <begin position="1254"/>
        <end position="1421"/>
    </location>
</feature>
<dbReference type="Pfam" id="PF12054">
    <property type="entry name" value="DUF3535"/>
    <property type="match status" value="1"/>
</dbReference>
<evidence type="ECO:0000256" key="4">
    <source>
        <dbReference type="SAM" id="MobiDB-lite"/>
    </source>
</evidence>
<protein>
    <submittedName>
        <fullName evidence="7">Uncharacterized protein</fullName>
    </submittedName>
</protein>
<evidence type="ECO:0000313" key="7">
    <source>
        <dbReference type="EMBL" id="GFH51313.1"/>
    </source>
</evidence>
<dbReference type="Gene3D" id="3.40.50.10810">
    <property type="entry name" value="Tandem AAA-ATPase domain"/>
    <property type="match status" value="1"/>
</dbReference>
<evidence type="ECO:0000259" key="6">
    <source>
        <dbReference type="PROSITE" id="PS51194"/>
    </source>
</evidence>
<dbReference type="InterPro" id="IPR014001">
    <property type="entry name" value="Helicase_ATP-bd"/>
</dbReference>
<dbReference type="InterPro" id="IPR027417">
    <property type="entry name" value="P-loop_NTPase"/>
</dbReference>
<dbReference type="PROSITE" id="PS51194">
    <property type="entry name" value="HELICASE_CTER"/>
    <property type="match status" value="1"/>
</dbReference>
<dbReference type="InterPro" id="IPR044972">
    <property type="entry name" value="Mot1"/>
</dbReference>
<dbReference type="GO" id="GO:0005524">
    <property type="term" value="F:ATP binding"/>
    <property type="evidence" value="ECO:0007669"/>
    <property type="project" value="InterPro"/>
</dbReference>
<dbReference type="Gene3D" id="1.25.10.10">
    <property type="entry name" value="Leucine-rich Repeat Variant"/>
    <property type="match status" value="2"/>
</dbReference>
<keyword evidence="2" id="KW-0347">Helicase</keyword>
<keyword evidence="1" id="KW-0378">Hydrolase</keyword>
<dbReference type="InterPro" id="IPR011989">
    <property type="entry name" value="ARM-like"/>
</dbReference>
<dbReference type="PROSITE" id="PS51192">
    <property type="entry name" value="HELICASE_ATP_BIND_1"/>
    <property type="match status" value="1"/>
</dbReference>
<accession>A0AAD3CSV7</accession>
<dbReference type="GO" id="GO:0003677">
    <property type="term" value="F:DNA binding"/>
    <property type="evidence" value="ECO:0007669"/>
    <property type="project" value="UniProtKB-KW"/>
</dbReference>
<comment type="caution">
    <text evidence="7">The sequence shown here is derived from an EMBL/GenBank/DDBJ whole genome shotgun (WGS) entry which is preliminary data.</text>
</comment>
<dbReference type="GO" id="GO:0004386">
    <property type="term" value="F:helicase activity"/>
    <property type="evidence" value="ECO:0007669"/>
    <property type="project" value="UniProtKB-KW"/>
</dbReference>
<dbReference type="SMART" id="SM00487">
    <property type="entry name" value="DEXDc"/>
    <property type="match status" value="1"/>
</dbReference>
<feature type="domain" description="Helicase C-terminal" evidence="6">
    <location>
        <begin position="1629"/>
        <end position="1785"/>
    </location>
</feature>
<dbReference type="Proteomes" id="UP001054902">
    <property type="component" value="Unassembled WGS sequence"/>
</dbReference>
<keyword evidence="2" id="KW-0547">Nucleotide-binding</keyword>
<dbReference type="CDD" id="cd18793">
    <property type="entry name" value="SF2_C_SNF"/>
    <property type="match status" value="1"/>
</dbReference>
<organism evidence="7 8">
    <name type="scientific">Chaetoceros tenuissimus</name>
    <dbReference type="NCBI Taxonomy" id="426638"/>
    <lineage>
        <taxon>Eukaryota</taxon>
        <taxon>Sar</taxon>
        <taxon>Stramenopiles</taxon>
        <taxon>Ochrophyta</taxon>
        <taxon>Bacillariophyta</taxon>
        <taxon>Coscinodiscophyceae</taxon>
        <taxon>Chaetocerotophycidae</taxon>
        <taxon>Chaetocerotales</taxon>
        <taxon>Chaetocerotaceae</taxon>
        <taxon>Chaetoceros</taxon>
    </lineage>
</organism>
<dbReference type="InterPro" id="IPR038718">
    <property type="entry name" value="SNF2-like_sf"/>
</dbReference>
<sequence>MKESKEKNSRKGQLTPHTLRLIKLITTASSSQESVRESTQRAIVLLSKIASSSDSNILWDILARLYTSLTTPDESDSLGGGVIRRRNVALAMEHVAKYIPILDQKEFLLDNFLEDESNVDEAKSGDVDTEEMSRKERHWLDVHDFVPDPSKNGDKDSLLDQILDKGRLLLSCHESEFSKNGNEANDEYIIERDMLADLDSSFSTQDSRIEIQKKVQEFTKRRIALQRDILARRLGLGGILSSNILVQDDMNQVVNDDELMADCDYDDVKKRSRENKLQSISKNAMERNISRLQKRRRVEETASNGTCNAEDEEENGSNSFIRNLLLLSVDSIPSSKSIHTNSHRTPQHLLATDLVYHTFHPSWHVRHGALLGIGAILRSWYGSVSNKMKEGKFDLDFRFGKWPHDILARCFCILALDRFGDYSGECLDNDNVDNVDIAPVRSASAEVIALLFRISSCQSLQASCISILNTFSTNNNHWEIRHGSILVIKYILGVAYDLNMQVQDDFFERAALRCLLDINDDVKSVCANVLSSIVSEVQIKSLGTENFVAKASQNIWKVLQTITSVASCRKDVLQCLTDLCIADSATVLSNIMSIDESEFGLSELMQNLCVFMDDASPSIQVSCLNTISLIIEPSLDTMLGHIDTKKRYTSLLNTLCSLLVKVFDSFLNCHSIDDMKEGEESIRVRSKMDLFRNRSWSAVISALKLLLDNAKFPEEDTLRQTLILLIGRYFTLNTVGHRYKVSSKLGHPFHTRLTASKALTSAFEKLRRNVGIESCLAIAILAMQQSPLLEHCELANILLHSINFQDRFQNSLIEIYKTYITNTIEKSPTSLLINNHDAVSECLESEDIRTGTLQIMMYVLKERINCHEDIPEKIAFIFNRWSIILKKFGIDIIAIPQKNPPVSIESMRVSCSLSGALISLGRVHWPQKLTPIIRPLITAIKNEDIDIRSRHAGALACKMISMLKLSEENSHNVSANKVLSNIAMMASVPIYREKITRKGFTSKGCRHSKFILQNFLQSINKDEGIESIKPIWKLIQPVVDSVAVVQENAVIEEAISVLSCISKALKIDSLSTNQIVSKALAPTVILSCTSPSLGVRQDAIETVKNLCLVNIDLCSTIVFTLIKQYAESMDEAERFGSYSLLNKIVSEGGIKICPYVRLLLPLTMASMTDPVRECADLSSSTFSYLVRLAPLVEGHAKSGNSFLDPDSDVEKVIDHLILGKPLPPSAIADDIKECLKKQGIVLRKYQIEGISWLQLLKNVKLSGILADEMGLGKTLQALTSVAMVHRGNSFQRGKDKSIIICPSSVVGQWIKELSKTGFTDNIFRVLQYTGSSRTQEWDRDKSTIDLVVTSYAVMRSDIHILKEIGWTYVVLDEGHLLKNPKTKTAQAARQIKSKHKILLSGTPVHNHVKELWAAFDWLLPNYLGSNTDFSRKYASAISRGNLPGATSSEMRESTEKLKQLHQQVLPFILRREKMDVLDELPPKIIVDVPCTMTKYQHDLYTKITKEKEISNALNAVNELFDDSGNGNIAETAVHHNVFKSLLNLRLLCTHPLLVSVNERENTELSRFDLSGKLSALNDILRNTGIVKDELTAADNDESLLYIDDNDSIFERTDEKIANSSVQTDIFEVGNDQMSPRVSHSKCLIFCQFSSSIDMIEKLLFQPHMPSLSYVRLDGNVNAAQRSNIIDAFQLDDDIKCMLLTTRVGSLGLNLQAADTVIFLESDWNPQVDLQAMDRTHRIGQKQSVKVYRLITKDSVEEKIMQIQKIKMEMSQAIVNTENSTMFSMGTDRLLDLFTTNSRDNT</sequence>
<dbReference type="Pfam" id="PF00176">
    <property type="entry name" value="SNF2-rel_dom"/>
    <property type="match status" value="1"/>
</dbReference>
<dbReference type="SUPFAM" id="SSF48371">
    <property type="entry name" value="ARM repeat"/>
    <property type="match status" value="1"/>
</dbReference>
<proteinExistence type="predicted"/>
<evidence type="ECO:0000256" key="3">
    <source>
        <dbReference type="ARBA" id="ARBA00023125"/>
    </source>
</evidence>
<dbReference type="InterPro" id="IPR001650">
    <property type="entry name" value="Helicase_C-like"/>
</dbReference>
<evidence type="ECO:0000256" key="1">
    <source>
        <dbReference type="ARBA" id="ARBA00022801"/>
    </source>
</evidence>
<dbReference type="PANTHER" id="PTHR36498:SF1">
    <property type="entry name" value="TATA-BINDING PROTEIN-ASSOCIATED FACTOR 172"/>
    <property type="match status" value="1"/>
</dbReference>
<name>A0AAD3CSV7_9STRA</name>
<dbReference type="PANTHER" id="PTHR36498">
    <property type="entry name" value="TATA-BINDING PROTEIN-ASSOCIATED FACTOR 172"/>
    <property type="match status" value="1"/>
</dbReference>
<dbReference type="Gene3D" id="3.40.50.300">
    <property type="entry name" value="P-loop containing nucleotide triphosphate hydrolases"/>
    <property type="match status" value="1"/>
</dbReference>
<dbReference type="InterPro" id="IPR049730">
    <property type="entry name" value="SNF2/RAD54-like_C"/>
</dbReference>
<keyword evidence="2" id="KW-0067">ATP-binding</keyword>
<feature type="region of interest" description="Disordered" evidence="4">
    <location>
        <begin position="295"/>
        <end position="314"/>
    </location>
</feature>
<dbReference type="InterPro" id="IPR016024">
    <property type="entry name" value="ARM-type_fold"/>
</dbReference>
<dbReference type="InterPro" id="IPR022707">
    <property type="entry name" value="Mot1_central_dom"/>
</dbReference>
<evidence type="ECO:0000313" key="8">
    <source>
        <dbReference type="Proteomes" id="UP001054902"/>
    </source>
</evidence>
<gene>
    <name evidence="7" type="ORF">CTEN210_07789</name>
</gene>